<dbReference type="Pfam" id="PF04505">
    <property type="entry name" value="CD225"/>
    <property type="match status" value="1"/>
</dbReference>
<accession>A0A1G8GN63</accession>
<dbReference type="RefSeq" id="WP_090410330.1">
    <property type="nucleotide sequence ID" value="NZ_FNDQ01000030.1"/>
</dbReference>
<feature type="transmembrane region" description="Helical" evidence="5">
    <location>
        <begin position="73"/>
        <end position="92"/>
    </location>
</feature>
<reference evidence="7" key="1">
    <citation type="submission" date="2016-10" db="EMBL/GenBank/DDBJ databases">
        <authorList>
            <person name="Varghese N."/>
            <person name="Submissions S."/>
        </authorList>
    </citation>
    <scope>NUCLEOTIDE SEQUENCE [LARGE SCALE GENOMIC DNA]</scope>
    <source>
        <strain evidence="7">DSM 23313</strain>
    </source>
</reference>
<name>A0A1G8GN63_9FLAO</name>
<evidence type="ECO:0000256" key="4">
    <source>
        <dbReference type="ARBA" id="ARBA00023136"/>
    </source>
</evidence>
<keyword evidence="3 5" id="KW-1133">Transmembrane helix</keyword>
<dbReference type="STRING" id="702745.SAMN05421818_1302"/>
<protein>
    <submittedName>
        <fullName evidence="6">Interferon-induced transmembrane protein</fullName>
    </submittedName>
</protein>
<organism evidence="6 7">
    <name type="scientific">Myroides phaeus</name>
    <dbReference type="NCBI Taxonomy" id="702745"/>
    <lineage>
        <taxon>Bacteria</taxon>
        <taxon>Pseudomonadati</taxon>
        <taxon>Bacteroidota</taxon>
        <taxon>Flavobacteriia</taxon>
        <taxon>Flavobacteriales</taxon>
        <taxon>Flavobacteriaceae</taxon>
        <taxon>Myroides</taxon>
    </lineage>
</organism>
<comment type="subcellular location">
    <subcellularLocation>
        <location evidence="1">Membrane</location>
    </subcellularLocation>
</comment>
<sequence length="116" mass="12715">MEFNSFETKEVVLEKPNNYMALSIVSTILSVCSVWCLGLILGIIAIVMSSQSTSKFNNGDYNGAVKSAKTAKILSIIALVLTAAGIIAYYFYYQEVGGIEGFRELMQQAIEEAENQ</sequence>
<dbReference type="Proteomes" id="UP000243588">
    <property type="component" value="Unassembled WGS sequence"/>
</dbReference>
<keyword evidence="4 5" id="KW-0472">Membrane</keyword>
<dbReference type="GO" id="GO:0016020">
    <property type="term" value="C:membrane"/>
    <property type="evidence" value="ECO:0007669"/>
    <property type="project" value="UniProtKB-SubCell"/>
</dbReference>
<proteinExistence type="predicted"/>
<evidence type="ECO:0000313" key="6">
    <source>
        <dbReference type="EMBL" id="SDH95746.1"/>
    </source>
</evidence>
<gene>
    <name evidence="6" type="ORF">SAMN05421818_1302</name>
</gene>
<dbReference type="AlphaFoldDB" id="A0A1G8GN63"/>
<dbReference type="InterPro" id="IPR007593">
    <property type="entry name" value="CD225/Dispanin_fam"/>
</dbReference>
<evidence type="ECO:0000256" key="5">
    <source>
        <dbReference type="SAM" id="Phobius"/>
    </source>
</evidence>
<feature type="transmembrane region" description="Helical" evidence="5">
    <location>
        <begin position="20"/>
        <end position="47"/>
    </location>
</feature>
<keyword evidence="7" id="KW-1185">Reference proteome</keyword>
<evidence type="ECO:0000256" key="2">
    <source>
        <dbReference type="ARBA" id="ARBA00022692"/>
    </source>
</evidence>
<evidence type="ECO:0000256" key="1">
    <source>
        <dbReference type="ARBA" id="ARBA00004370"/>
    </source>
</evidence>
<evidence type="ECO:0000313" key="7">
    <source>
        <dbReference type="Proteomes" id="UP000243588"/>
    </source>
</evidence>
<dbReference type="EMBL" id="FNDQ01000030">
    <property type="protein sequence ID" value="SDH95746.1"/>
    <property type="molecule type" value="Genomic_DNA"/>
</dbReference>
<dbReference type="InterPro" id="IPR051423">
    <property type="entry name" value="CD225/Dispanin"/>
</dbReference>
<evidence type="ECO:0000256" key="3">
    <source>
        <dbReference type="ARBA" id="ARBA00022989"/>
    </source>
</evidence>
<keyword evidence="2 5" id="KW-0812">Transmembrane</keyword>
<dbReference type="PANTHER" id="PTHR14948">
    <property type="entry name" value="NG5"/>
    <property type="match status" value="1"/>
</dbReference>
<dbReference type="PANTHER" id="PTHR14948:SF25">
    <property type="entry name" value="DUF4190 DOMAIN-CONTAINING PROTEIN"/>
    <property type="match status" value="1"/>
</dbReference>